<gene>
    <name evidence="1" type="ORF">NCTC11647_02624</name>
</gene>
<organism evidence="1 2">
    <name type="scientific">Photobacterium damselae</name>
    <dbReference type="NCBI Taxonomy" id="38293"/>
    <lineage>
        <taxon>Bacteria</taxon>
        <taxon>Pseudomonadati</taxon>
        <taxon>Pseudomonadota</taxon>
        <taxon>Gammaproteobacteria</taxon>
        <taxon>Vibrionales</taxon>
        <taxon>Vibrionaceae</taxon>
        <taxon>Photobacterium</taxon>
    </lineage>
</organism>
<reference evidence="1 2" key="1">
    <citation type="submission" date="2018-06" db="EMBL/GenBank/DDBJ databases">
        <authorList>
            <consortium name="Pathogen Informatics"/>
            <person name="Doyle S."/>
        </authorList>
    </citation>
    <scope>NUCLEOTIDE SEQUENCE [LARGE SCALE GENOMIC DNA]</scope>
    <source>
        <strain evidence="1 2">NCTC11647</strain>
    </source>
</reference>
<evidence type="ECO:0000313" key="2">
    <source>
        <dbReference type="Proteomes" id="UP000251647"/>
    </source>
</evidence>
<evidence type="ECO:0000313" key="1">
    <source>
        <dbReference type="EMBL" id="SPY43709.1"/>
    </source>
</evidence>
<dbReference type="Proteomes" id="UP000251647">
    <property type="component" value="Unassembled WGS sequence"/>
</dbReference>
<name>A0A2T3QCU5_PHODM</name>
<dbReference type="AlphaFoldDB" id="A0A2T3QCU5"/>
<sequence length="92" mass="10520">MALNIIVYHIGLLMLILKCEPYLSREDEETLNDVIDFIKDSSSLEESISLLTLTYKGIVDTPKISQSTKLLSIRQLIRLKIAERKRLKDTNG</sequence>
<proteinExistence type="predicted"/>
<dbReference type="EMBL" id="UATL01000002">
    <property type="protein sequence ID" value="SPY43709.1"/>
    <property type="molecule type" value="Genomic_DNA"/>
</dbReference>
<accession>A0A2T3QCU5</accession>
<protein>
    <submittedName>
        <fullName evidence="1">Uncharacterized protein</fullName>
    </submittedName>
</protein>
<dbReference type="RefSeq" id="WP_036766422.1">
    <property type="nucleotide sequence ID" value="NZ_PYOG01000028.1"/>
</dbReference>